<dbReference type="InterPro" id="IPR001173">
    <property type="entry name" value="Glyco_trans_2-like"/>
</dbReference>
<dbReference type="PANTHER" id="PTHR22916">
    <property type="entry name" value="GLYCOSYLTRANSFERASE"/>
    <property type="match status" value="1"/>
</dbReference>
<evidence type="ECO:0000259" key="3">
    <source>
        <dbReference type="Pfam" id="PF00535"/>
    </source>
</evidence>
<dbReference type="GO" id="GO:0016757">
    <property type="term" value="F:glycosyltransferase activity"/>
    <property type="evidence" value="ECO:0007669"/>
    <property type="project" value="UniProtKB-KW"/>
</dbReference>
<protein>
    <submittedName>
        <fullName evidence="4">Glycosyl transferase family 2</fullName>
    </submittedName>
</protein>
<dbReference type="Gene3D" id="3.90.550.10">
    <property type="entry name" value="Spore Coat Polysaccharide Biosynthesis Protein SpsA, Chain A"/>
    <property type="match status" value="1"/>
</dbReference>
<evidence type="ECO:0000256" key="2">
    <source>
        <dbReference type="ARBA" id="ARBA00022679"/>
    </source>
</evidence>
<sequence length="351" mass="40819">MIRWKGFKMKRVSVIIPVFNSEKFLEETLDSVAAQTYPELEVILIDDGSVDRSAQICRARTEQDNRFHYYRVENGGPSAARNIGITYATGEYIGFCDSDDLIDPNMYQTMVAYMEQQTADIVFCDIYSERDQRKFGFPWPDRTIFQLEEIGQILVAALVGNTTDNDANVPLWGSVVRCLFKADKIKDHAVRFPEDIHFAEDLVFTLRYLEKAGKAVICDKGFYYYQCNTESIMNSFFVYKKGMFEERKRLINYLSEIIQKFSGREELVRRLTVTSRCYFRECVGNACRAAEGRTEKDKKNELKDILNDDGVISAFANFDALDRKVKAISLLIKYRQAFAIRAYYLYRFHKR</sequence>
<gene>
    <name evidence="4" type="ORF">EV209_0170</name>
</gene>
<feature type="domain" description="Glycosyltransferase 2-like" evidence="3">
    <location>
        <begin position="13"/>
        <end position="135"/>
    </location>
</feature>
<dbReference type="PANTHER" id="PTHR22916:SF51">
    <property type="entry name" value="GLYCOSYLTRANSFERASE EPSH-RELATED"/>
    <property type="match status" value="1"/>
</dbReference>
<reference evidence="4 5" key="1">
    <citation type="submission" date="2019-02" db="EMBL/GenBank/DDBJ databases">
        <title>Genomic Encyclopedia of Type Strains, Phase IV (KMG-IV): sequencing the most valuable type-strain genomes for metagenomic binning, comparative biology and taxonomic classification.</title>
        <authorList>
            <person name="Goeker M."/>
        </authorList>
    </citation>
    <scope>NUCLEOTIDE SEQUENCE [LARGE SCALE GENOMIC DNA]</scope>
    <source>
        <strain evidence="4 5">DSM 29486</strain>
    </source>
</reference>
<dbReference type="Proteomes" id="UP000292927">
    <property type="component" value="Unassembled WGS sequence"/>
</dbReference>
<keyword evidence="2 4" id="KW-0808">Transferase</keyword>
<keyword evidence="5" id="KW-1185">Reference proteome</keyword>
<dbReference type="EMBL" id="SGXF01000001">
    <property type="protein sequence ID" value="RZT02065.1"/>
    <property type="molecule type" value="Genomic_DNA"/>
</dbReference>
<evidence type="ECO:0000313" key="4">
    <source>
        <dbReference type="EMBL" id="RZT02065.1"/>
    </source>
</evidence>
<name>A0A4Q7PNM0_9FIRM</name>
<dbReference type="InterPro" id="IPR029044">
    <property type="entry name" value="Nucleotide-diphossugar_trans"/>
</dbReference>
<dbReference type="AlphaFoldDB" id="A0A4Q7PNM0"/>
<keyword evidence="1" id="KW-0328">Glycosyltransferase</keyword>
<evidence type="ECO:0000313" key="5">
    <source>
        <dbReference type="Proteomes" id="UP000292927"/>
    </source>
</evidence>
<dbReference type="SUPFAM" id="SSF53448">
    <property type="entry name" value="Nucleotide-diphospho-sugar transferases"/>
    <property type="match status" value="1"/>
</dbReference>
<accession>A0A4Q7PNM0</accession>
<comment type="caution">
    <text evidence="4">The sequence shown here is derived from an EMBL/GenBank/DDBJ whole genome shotgun (WGS) entry which is preliminary data.</text>
</comment>
<organism evidence="4 5">
    <name type="scientific">Cuneatibacter caecimuris</name>
    <dbReference type="NCBI Taxonomy" id="1796618"/>
    <lineage>
        <taxon>Bacteria</taxon>
        <taxon>Bacillati</taxon>
        <taxon>Bacillota</taxon>
        <taxon>Clostridia</taxon>
        <taxon>Lachnospirales</taxon>
        <taxon>Lachnospiraceae</taxon>
        <taxon>Cuneatibacter</taxon>
    </lineage>
</organism>
<proteinExistence type="predicted"/>
<dbReference type="Pfam" id="PF00535">
    <property type="entry name" value="Glycos_transf_2"/>
    <property type="match status" value="1"/>
</dbReference>
<evidence type="ECO:0000256" key="1">
    <source>
        <dbReference type="ARBA" id="ARBA00022676"/>
    </source>
</evidence>
<dbReference type="CDD" id="cd00761">
    <property type="entry name" value="Glyco_tranf_GTA_type"/>
    <property type="match status" value="1"/>
</dbReference>